<reference evidence="4" key="1">
    <citation type="submission" date="2020-11" db="EMBL/GenBank/DDBJ databases">
        <authorList>
            <person name="Tran Van P."/>
        </authorList>
    </citation>
    <scope>NUCLEOTIDE SEQUENCE</scope>
</reference>
<sequence length="471" mass="52035">MATIKDKSESKSPCENEFETFNPEFATELSNKLEHLSPRNEGLSNIDMFDDRLHEMTASYSEISFDSPNSPQDLGSDLGISPDSSDIDFMGKRLEGRPPVSEDLSTENDSKRPHSLDLQKYETSDDKSSTNPFHHAFEDLHHEGTVTKEGDMVLFVAEDLETKIKLSSPITKKGDTPSFPGSRTSTPCLYRQALMPQLPVIDPNVLNDLEAEVKKVATSVDTLTENLAGILHSVSALTVDCLEIYRDAVCKTCDAVDSNIKAMYQLMAKCEELRTTLSAETKSVVWDPEDNLKTNSDFSRGHSLTIKQATLGDEAKAGEVNVVQAETVGYNTDVKVPLFRLEVGVAPQCMLDLSFPDAPVTLTLIKGSGPIHITGYHSIVSMMDEQSDEELDEEEGDLEDDLEDDEEALANGGKTDPKKRRLSNLDKQKNKRAKLDDTAEDEDDESPRKGKIPTPKQKKATTKVGSEKKKS</sequence>
<dbReference type="SUPFAM" id="SSF69203">
    <property type="entry name" value="Nucleoplasmin-like core domain"/>
    <property type="match status" value="1"/>
</dbReference>
<dbReference type="PANTHER" id="PTHR13440:SF7">
    <property type="entry name" value="BLOC-1 RELATED COMPLEX SUBUNIT 6"/>
    <property type="match status" value="1"/>
</dbReference>
<dbReference type="InterPro" id="IPR019314">
    <property type="entry name" value="BORCS6"/>
</dbReference>
<dbReference type="GO" id="GO:0032418">
    <property type="term" value="P:lysosome localization"/>
    <property type="evidence" value="ECO:0007669"/>
    <property type="project" value="TreeGrafter"/>
</dbReference>
<feature type="compositionally biased region" description="Acidic residues" evidence="1">
    <location>
        <begin position="385"/>
        <end position="408"/>
    </location>
</feature>
<feature type="domain" description="Nucleoplasmin-like" evidence="3">
    <location>
        <begin position="301"/>
        <end position="377"/>
    </location>
</feature>
<dbReference type="InterPro" id="IPR041232">
    <property type="entry name" value="NPL"/>
</dbReference>
<dbReference type="InterPro" id="IPR046465">
    <property type="entry name" value="BORCS6_C"/>
</dbReference>
<dbReference type="EMBL" id="OE000629">
    <property type="protein sequence ID" value="CAD7454519.1"/>
    <property type="molecule type" value="Genomic_DNA"/>
</dbReference>
<dbReference type="AlphaFoldDB" id="A0A7R9FIZ1"/>
<dbReference type="Gene3D" id="2.60.120.340">
    <property type="entry name" value="Nucleoplasmin core domain"/>
    <property type="match status" value="1"/>
</dbReference>
<dbReference type="Pfam" id="PF17800">
    <property type="entry name" value="NPL"/>
    <property type="match status" value="1"/>
</dbReference>
<dbReference type="InterPro" id="IPR036824">
    <property type="entry name" value="Nucleoplasmin_core_dom_sf"/>
</dbReference>
<evidence type="ECO:0000256" key="1">
    <source>
        <dbReference type="SAM" id="MobiDB-lite"/>
    </source>
</evidence>
<protein>
    <submittedName>
        <fullName evidence="4">Uncharacterized protein</fullName>
    </submittedName>
</protein>
<feature type="domain" description="BLOC-1-related complex subunit 6 C-terminal helix" evidence="2">
    <location>
        <begin position="199"/>
        <end position="277"/>
    </location>
</feature>
<dbReference type="GO" id="GO:0099078">
    <property type="term" value="C:BORC complex"/>
    <property type="evidence" value="ECO:0007669"/>
    <property type="project" value="TreeGrafter"/>
</dbReference>
<feature type="compositionally biased region" description="Basic and acidic residues" evidence="1">
    <location>
        <begin position="108"/>
        <end position="128"/>
    </location>
</feature>
<name>A0A7R9FIZ1_9NEOP</name>
<evidence type="ECO:0000259" key="3">
    <source>
        <dbReference type="Pfam" id="PF17800"/>
    </source>
</evidence>
<organism evidence="4">
    <name type="scientific">Timema tahoe</name>
    <dbReference type="NCBI Taxonomy" id="61484"/>
    <lineage>
        <taxon>Eukaryota</taxon>
        <taxon>Metazoa</taxon>
        <taxon>Ecdysozoa</taxon>
        <taxon>Arthropoda</taxon>
        <taxon>Hexapoda</taxon>
        <taxon>Insecta</taxon>
        <taxon>Pterygota</taxon>
        <taxon>Neoptera</taxon>
        <taxon>Polyneoptera</taxon>
        <taxon>Phasmatodea</taxon>
        <taxon>Timematodea</taxon>
        <taxon>Timematoidea</taxon>
        <taxon>Timematidae</taxon>
        <taxon>Timema</taxon>
    </lineage>
</organism>
<feature type="region of interest" description="Disordered" evidence="1">
    <location>
        <begin position="63"/>
        <end position="130"/>
    </location>
</feature>
<proteinExistence type="predicted"/>
<dbReference type="PANTHER" id="PTHR13440">
    <property type="entry name" value="BLOC-1 RELATED COMPLEX SUBUNIT 6"/>
    <property type="match status" value="1"/>
</dbReference>
<dbReference type="Pfam" id="PF10157">
    <property type="entry name" value="BORCS6"/>
    <property type="match status" value="1"/>
</dbReference>
<gene>
    <name evidence="4" type="ORF">TTEB3V08_LOCUS2621</name>
</gene>
<evidence type="ECO:0000259" key="2">
    <source>
        <dbReference type="Pfam" id="PF10157"/>
    </source>
</evidence>
<feature type="compositionally biased region" description="Polar residues" evidence="1">
    <location>
        <begin position="63"/>
        <end position="73"/>
    </location>
</feature>
<feature type="compositionally biased region" description="Basic and acidic residues" evidence="1">
    <location>
        <begin position="423"/>
        <end position="437"/>
    </location>
</feature>
<accession>A0A7R9FIZ1</accession>
<evidence type="ECO:0000313" key="4">
    <source>
        <dbReference type="EMBL" id="CAD7454519.1"/>
    </source>
</evidence>
<feature type="region of interest" description="Disordered" evidence="1">
    <location>
        <begin position="384"/>
        <end position="471"/>
    </location>
</feature>